<sequence length="265" mass="29570">MRKRLTFHKPKRSGTPLPLPVVFVLTVIIFVLIVFLTIVIIDRGITPALKSIADRKTEEFATRGINSAVRFAQNYNYDDVVNITYDDEGKVATYNWDQAAISEINRVATDRVEEYFRYMNTGEPPDYENSLFEPEEFEDTTDNLPSKDPTVVEIPIGEATGNTILANLGPKIPINLEFVGNVRTNIIREEEPLGINGSWLSLYVKVEADVQIIIPFMTDVTTVETEIYIDGGAVMGDIPDFYGEGDGDNPSISVPKNSITGDEKN</sequence>
<reference evidence="4" key="1">
    <citation type="journal article" date="2019" name="Int. J. Syst. Evol. Microbiol.">
        <title>The Global Catalogue of Microorganisms (GCM) 10K type strain sequencing project: providing services to taxonomists for standard genome sequencing and annotation.</title>
        <authorList>
            <consortium name="The Broad Institute Genomics Platform"/>
            <consortium name="The Broad Institute Genome Sequencing Center for Infectious Disease"/>
            <person name="Wu L."/>
            <person name="Ma J."/>
        </authorList>
    </citation>
    <scope>NUCLEOTIDE SEQUENCE [LARGE SCALE GENOMIC DNA]</scope>
    <source>
        <strain evidence="4">JCM 30234</strain>
    </source>
</reference>
<feature type="transmembrane region" description="Helical" evidence="2">
    <location>
        <begin position="21"/>
        <end position="41"/>
    </location>
</feature>
<evidence type="ECO:0000256" key="1">
    <source>
        <dbReference type="SAM" id="MobiDB-lite"/>
    </source>
</evidence>
<gene>
    <name evidence="3" type="primary">yunB</name>
    <name evidence="3" type="ORF">ACFQU8_02415</name>
</gene>
<keyword evidence="2" id="KW-1133">Transmembrane helix</keyword>
<comment type="caution">
    <text evidence="3">The sequence shown here is derived from an EMBL/GenBank/DDBJ whole genome shotgun (WGS) entry which is preliminary data.</text>
</comment>
<proteinExistence type="predicted"/>
<evidence type="ECO:0000313" key="3">
    <source>
        <dbReference type="EMBL" id="MFC7746094.1"/>
    </source>
</evidence>
<dbReference type="PIRSF" id="PIRSF021383">
    <property type="entry name" value="YunB"/>
    <property type="match status" value="1"/>
</dbReference>
<name>A0ABW2UU58_9BACI</name>
<keyword evidence="2" id="KW-0472">Membrane</keyword>
<keyword evidence="4" id="KW-1185">Reference proteome</keyword>
<dbReference type="Proteomes" id="UP001596620">
    <property type="component" value="Unassembled WGS sequence"/>
</dbReference>
<feature type="region of interest" description="Disordered" evidence="1">
    <location>
        <begin position="241"/>
        <end position="265"/>
    </location>
</feature>
<evidence type="ECO:0000256" key="2">
    <source>
        <dbReference type="SAM" id="Phobius"/>
    </source>
</evidence>
<organism evidence="3 4">
    <name type="scientific">Lentibacillus kimchii</name>
    <dbReference type="NCBI Taxonomy" id="1542911"/>
    <lineage>
        <taxon>Bacteria</taxon>
        <taxon>Bacillati</taxon>
        <taxon>Bacillota</taxon>
        <taxon>Bacilli</taxon>
        <taxon>Bacillales</taxon>
        <taxon>Bacillaceae</taxon>
        <taxon>Lentibacillus</taxon>
    </lineage>
</organism>
<protein>
    <submittedName>
        <fullName evidence="3">Sporulation protein YunB</fullName>
    </submittedName>
</protein>
<feature type="compositionally biased region" description="Polar residues" evidence="1">
    <location>
        <begin position="250"/>
        <end position="265"/>
    </location>
</feature>
<dbReference type="Pfam" id="PF09560">
    <property type="entry name" value="Spore_YunB"/>
    <property type="match status" value="1"/>
</dbReference>
<dbReference type="NCBIfam" id="TIGR02832">
    <property type="entry name" value="spo_yunB"/>
    <property type="match status" value="1"/>
</dbReference>
<evidence type="ECO:0000313" key="4">
    <source>
        <dbReference type="Proteomes" id="UP001596620"/>
    </source>
</evidence>
<accession>A0ABW2UU58</accession>
<dbReference type="RefSeq" id="WP_382357575.1">
    <property type="nucleotide sequence ID" value="NZ_JBHTGR010000004.1"/>
</dbReference>
<dbReference type="InterPro" id="IPR014197">
    <property type="entry name" value="Sporulation_prot_YunB"/>
</dbReference>
<keyword evidence="2" id="KW-0812">Transmembrane</keyword>
<dbReference type="EMBL" id="JBHTGR010000004">
    <property type="protein sequence ID" value="MFC7746094.1"/>
    <property type="molecule type" value="Genomic_DNA"/>
</dbReference>